<comment type="subcellular location">
    <subcellularLocation>
        <location evidence="16">Cell membrane</location>
        <topology evidence="16">Multi-pass membrane protein</topology>
        <orientation evidence="16">Cytoplasmic side</orientation>
    </subcellularLocation>
    <subcellularLocation>
        <location evidence="1">Membrane</location>
    </subcellularLocation>
</comment>
<protein>
    <recommendedName>
        <fullName evidence="16">ATP-dependent zinc metalloprotease FtsH</fullName>
        <ecNumber evidence="16">3.4.24.-</ecNumber>
    </recommendedName>
</protein>
<dbReference type="InterPro" id="IPR000642">
    <property type="entry name" value="Peptidase_M41"/>
</dbReference>
<evidence type="ECO:0000256" key="1">
    <source>
        <dbReference type="ARBA" id="ARBA00004370"/>
    </source>
</evidence>
<reference evidence="20 21" key="1">
    <citation type="submission" date="2019-07" db="EMBL/GenBank/DDBJ databases">
        <title>Whole genome shotgun sequence of Oceanithermus desulfurans NBRC 100063.</title>
        <authorList>
            <person name="Hosoyama A."/>
            <person name="Uohara A."/>
            <person name="Ohji S."/>
            <person name="Ichikawa N."/>
        </authorList>
    </citation>
    <scope>NUCLEOTIDE SEQUENCE [LARGE SCALE GENOMIC DNA]</scope>
    <source>
        <strain evidence="20 21">NBRC 100063</strain>
    </source>
</reference>
<dbReference type="PROSITE" id="PS00674">
    <property type="entry name" value="AAA"/>
    <property type="match status" value="1"/>
</dbReference>
<evidence type="ECO:0000256" key="7">
    <source>
        <dbReference type="ARBA" id="ARBA00022723"/>
    </source>
</evidence>
<dbReference type="NCBIfam" id="TIGR01241">
    <property type="entry name" value="FtsH_fam"/>
    <property type="match status" value="1"/>
</dbReference>
<dbReference type="EC" id="3.4.24.-" evidence="16"/>
<dbReference type="Gene3D" id="1.10.8.60">
    <property type="match status" value="1"/>
</dbReference>
<keyword evidence="3 16" id="KW-1003">Cell membrane</keyword>
<evidence type="ECO:0000256" key="17">
    <source>
        <dbReference type="RuleBase" id="RU003651"/>
    </source>
</evidence>
<evidence type="ECO:0000313" key="21">
    <source>
        <dbReference type="Proteomes" id="UP000321827"/>
    </source>
</evidence>
<feature type="binding site" evidence="16">
    <location>
        <position position="498"/>
    </location>
    <ligand>
        <name>Zn(2+)</name>
        <dbReference type="ChEBI" id="CHEBI:29105"/>
        <note>catalytic</note>
    </ligand>
</feature>
<evidence type="ECO:0000256" key="14">
    <source>
        <dbReference type="ARBA" id="ARBA00023136"/>
    </source>
</evidence>
<dbReference type="GO" id="GO:0008270">
    <property type="term" value="F:zinc ion binding"/>
    <property type="evidence" value="ECO:0007669"/>
    <property type="project" value="UniProtKB-UniRule"/>
</dbReference>
<dbReference type="AlphaFoldDB" id="A0A511RL31"/>
<dbReference type="GO" id="GO:0005886">
    <property type="term" value="C:plasma membrane"/>
    <property type="evidence" value="ECO:0007669"/>
    <property type="project" value="UniProtKB-SubCell"/>
</dbReference>
<dbReference type="Gene3D" id="3.30.720.210">
    <property type="match status" value="1"/>
</dbReference>
<dbReference type="PANTHER" id="PTHR23076">
    <property type="entry name" value="METALLOPROTEASE M41 FTSH"/>
    <property type="match status" value="1"/>
</dbReference>
<comment type="similarity">
    <text evidence="2 16">In the C-terminal section; belongs to the peptidase M41 family.</text>
</comment>
<gene>
    <name evidence="16 20" type="primary">ftsH</name>
    <name evidence="20" type="ORF">ODE01S_17930</name>
</gene>
<feature type="compositionally biased region" description="Acidic residues" evidence="18">
    <location>
        <begin position="600"/>
        <end position="617"/>
    </location>
</feature>
<dbReference type="SMART" id="SM00382">
    <property type="entry name" value="AAA"/>
    <property type="match status" value="1"/>
</dbReference>
<feature type="binding site" evidence="16">
    <location>
        <position position="423"/>
    </location>
    <ligand>
        <name>Zn(2+)</name>
        <dbReference type="ChEBI" id="CHEBI:29105"/>
        <note>catalytic</note>
    </ligand>
</feature>
<sequence>MSRVKMKTPPLNVWIVLLVIIGAVWAINIALTSPASPTTDLKLSTFMNEVQSGKVRELVVEGNRVRGVLDDGSRFTTYLPAPPSADTVEGWIARGIEVSAQPPRSASPLASILLPLFVVGLVFLAFWYFSRGSRGGDGSGTFNFTKSRARVLAEAPKTTFEDVAGAEEAKEELEEIVEFLKSPERFHRMGARIPRGVLLVGPPGSGKTHIARAVAGEARVPFITASGSDFVEMFVGVGAARVRDLFETAKKNAPCIIFIDEIDAVGRKRGSGMGGGNDEREQTLNQLLVEMDGFDKETSVIVMAATNRPDVLDPALMRPGRFDRQVAIDAPDVRGREQILRIHAVGKPLAEDVDLALVARRTPGFVGADLENLLNEAALLAARERRRKITMKDLEEAADRVMMGPAKKSMVLTEADKRITAYHEAGHALAAHFLEHADGVHKITIMPRGRALGFMMPDREDVLHWGRKRLLDQIAVALAGRAAEELVFDDVTTGAENDFRQATELARRMITEWGMHPEFGQVAYQERQDTYLGGYEVRNYSEETARRIDEAVKELIDEQYGRILQLLRDRRAELERVAAALLEVETLNAEQFQRVLAGEPLEEPETEGEAEPADDGETQVIPKAKIRGKPGLGGT</sequence>
<dbReference type="EMBL" id="BJXN01000012">
    <property type="protein sequence ID" value="GEM90359.1"/>
    <property type="molecule type" value="Genomic_DNA"/>
</dbReference>
<evidence type="ECO:0000256" key="2">
    <source>
        <dbReference type="ARBA" id="ARBA00010044"/>
    </source>
</evidence>
<dbReference type="InterPro" id="IPR041569">
    <property type="entry name" value="AAA_lid_3"/>
</dbReference>
<keyword evidence="6 16" id="KW-0812">Transmembrane</keyword>
<feature type="region of interest" description="Disordered" evidence="18">
    <location>
        <begin position="597"/>
        <end position="635"/>
    </location>
</feature>
<dbReference type="InterPro" id="IPR011546">
    <property type="entry name" value="Pept_M41_FtsH_extracell"/>
</dbReference>
<comment type="caution">
    <text evidence="20">The sequence shown here is derived from an EMBL/GenBank/DDBJ whole genome shotgun (WGS) entry which is preliminary data.</text>
</comment>
<dbReference type="FunFam" id="3.40.50.300:FF:000001">
    <property type="entry name" value="ATP-dependent zinc metalloprotease FtsH"/>
    <property type="match status" value="1"/>
</dbReference>
<comment type="similarity">
    <text evidence="17">Belongs to the AAA ATPase family.</text>
</comment>
<dbReference type="HAMAP" id="MF_01458">
    <property type="entry name" value="FtsH"/>
    <property type="match status" value="1"/>
</dbReference>
<dbReference type="GO" id="GO:0016887">
    <property type="term" value="F:ATP hydrolysis activity"/>
    <property type="evidence" value="ECO:0007669"/>
    <property type="project" value="UniProtKB-UniRule"/>
</dbReference>
<dbReference type="Pfam" id="PF00004">
    <property type="entry name" value="AAA"/>
    <property type="match status" value="1"/>
</dbReference>
<evidence type="ECO:0000256" key="15">
    <source>
        <dbReference type="ARBA" id="ARBA00061570"/>
    </source>
</evidence>
<keyword evidence="14 16" id="KW-0472">Membrane</keyword>
<feature type="binding site" evidence="16">
    <location>
        <position position="427"/>
    </location>
    <ligand>
        <name>Zn(2+)</name>
        <dbReference type="ChEBI" id="CHEBI:29105"/>
        <note>catalytic</note>
    </ligand>
</feature>
<dbReference type="Proteomes" id="UP000321827">
    <property type="component" value="Unassembled WGS sequence"/>
</dbReference>
<evidence type="ECO:0000256" key="18">
    <source>
        <dbReference type="SAM" id="MobiDB-lite"/>
    </source>
</evidence>
<dbReference type="Pfam" id="PF06480">
    <property type="entry name" value="FtsH_ext"/>
    <property type="match status" value="1"/>
</dbReference>
<evidence type="ECO:0000313" key="20">
    <source>
        <dbReference type="EMBL" id="GEM90359.1"/>
    </source>
</evidence>
<evidence type="ECO:0000256" key="12">
    <source>
        <dbReference type="ARBA" id="ARBA00022989"/>
    </source>
</evidence>
<proteinExistence type="inferred from homology"/>
<dbReference type="FunFam" id="1.20.58.760:FF:000001">
    <property type="entry name" value="ATP-dependent zinc metalloprotease FtsH"/>
    <property type="match status" value="1"/>
</dbReference>
<keyword evidence="11 16" id="KW-0067">ATP-binding</keyword>
<organism evidence="20 21">
    <name type="scientific">Oceanithermus desulfurans NBRC 100063</name>
    <dbReference type="NCBI Taxonomy" id="1227550"/>
    <lineage>
        <taxon>Bacteria</taxon>
        <taxon>Thermotogati</taxon>
        <taxon>Deinococcota</taxon>
        <taxon>Deinococci</taxon>
        <taxon>Thermales</taxon>
        <taxon>Thermaceae</taxon>
        <taxon>Oceanithermus</taxon>
    </lineage>
</organism>
<keyword evidence="4" id="KW-0997">Cell inner membrane</keyword>
<evidence type="ECO:0000256" key="10">
    <source>
        <dbReference type="ARBA" id="ARBA00022833"/>
    </source>
</evidence>
<keyword evidence="5 16" id="KW-0645">Protease</keyword>
<dbReference type="CDD" id="cd19501">
    <property type="entry name" value="RecA-like_FtsH"/>
    <property type="match status" value="1"/>
</dbReference>
<dbReference type="GO" id="GO:0004222">
    <property type="term" value="F:metalloendopeptidase activity"/>
    <property type="evidence" value="ECO:0007669"/>
    <property type="project" value="InterPro"/>
</dbReference>
<keyword evidence="8 16" id="KW-0547">Nucleotide-binding</keyword>
<feature type="binding site" evidence="16">
    <location>
        <begin position="201"/>
        <end position="208"/>
    </location>
    <ligand>
        <name>ATP</name>
        <dbReference type="ChEBI" id="CHEBI:30616"/>
    </ligand>
</feature>
<evidence type="ECO:0000256" key="16">
    <source>
        <dbReference type="HAMAP-Rule" id="MF_01458"/>
    </source>
</evidence>
<accession>A0A511RL31</accession>
<dbReference type="Gene3D" id="1.20.58.760">
    <property type="entry name" value="Peptidase M41"/>
    <property type="match status" value="1"/>
</dbReference>
<evidence type="ECO:0000256" key="9">
    <source>
        <dbReference type="ARBA" id="ARBA00022801"/>
    </source>
</evidence>
<comment type="cofactor">
    <cofactor evidence="16">
        <name>Zn(2+)</name>
        <dbReference type="ChEBI" id="CHEBI:29105"/>
    </cofactor>
    <text evidence="16">Binds 1 zinc ion per subunit.</text>
</comment>
<dbReference type="InterPro" id="IPR037219">
    <property type="entry name" value="Peptidase_M41-like"/>
</dbReference>
<dbReference type="Gene3D" id="3.40.50.300">
    <property type="entry name" value="P-loop containing nucleotide triphosphate hydrolases"/>
    <property type="match status" value="1"/>
</dbReference>
<keyword evidence="13 16" id="KW-0482">Metalloprotease</keyword>
<feature type="transmembrane region" description="Helical" evidence="16">
    <location>
        <begin position="12"/>
        <end position="31"/>
    </location>
</feature>
<name>A0A511RL31_9DEIN</name>
<evidence type="ECO:0000256" key="5">
    <source>
        <dbReference type="ARBA" id="ARBA00022670"/>
    </source>
</evidence>
<comment type="similarity">
    <text evidence="15 16">In the central section; belongs to the AAA ATPase family.</text>
</comment>
<comment type="function">
    <text evidence="16">Acts as a processive, ATP-dependent zinc metallopeptidase for both cytoplasmic and membrane proteins. Plays a role in the quality control of integral membrane proteins.</text>
</comment>
<dbReference type="SUPFAM" id="SSF140990">
    <property type="entry name" value="FtsH protease domain-like"/>
    <property type="match status" value="1"/>
</dbReference>
<keyword evidence="12 16" id="KW-1133">Transmembrane helix</keyword>
<evidence type="ECO:0000256" key="3">
    <source>
        <dbReference type="ARBA" id="ARBA00022475"/>
    </source>
</evidence>
<dbReference type="InterPro" id="IPR003960">
    <property type="entry name" value="ATPase_AAA_CS"/>
</dbReference>
<dbReference type="InterPro" id="IPR005936">
    <property type="entry name" value="FtsH"/>
</dbReference>
<dbReference type="SUPFAM" id="SSF52540">
    <property type="entry name" value="P-loop containing nucleoside triphosphate hydrolases"/>
    <property type="match status" value="1"/>
</dbReference>
<evidence type="ECO:0000259" key="19">
    <source>
        <dbReference type="SMART" id="SM00382"/>
    </source>
</evidence>
<evidence type="ECO:0000256" key="11">
    <source>
        <dbReference type="ARBA" id="ARBA00022840"/>
    </source>
</evidence>
<dbReference type="GO" id="GO:0030163">
    <property type="term" value="P:protein catabolic process"/>
    <property type="evidence" value="ECO:0007669"/>
    <property type="project" value="UniProtKB-UniRule"/>
</dbReference>
<keyword evidence="7 16" id="KW-0479">Metal-binding</keyword>
<keyword evidence="10 16" id="KW-0862">Zinc</keyword>
<comment type="subunit">
    <text evidence="16">Homohexamer.</text>
</comment>
<dbReference type="PANTHER" id="PTHR23076:SF97">
    <property type="entry name" value="ATP-DEPENDENT ZINC METALLOPROTEASE YME1L1"/>
    <property type="match status" value="1"/>
</dbReference>
<feature type="active site" evidence="16">
    <location>
        <position position="424"/>
    </location>
</feature>
<dbReference type="Pfam" id="PF01434">
    <property type="entry name" value="Peptidase_M41"/>
    <property type="match status" value="1"/>
</dbReference>
<feature type="transmembrane region" description="Helical" evidence="16">
    <location>
        <begin position="109"/>
        <end position="129"/>
    </location>
</feature>
<feature type="domain" description="AAA+ ATPase" evidence="19">
    <location>
        <begin position="193"/>
        <end position="332"/>
    </location>
</feature>
<dbReference type="GO" id="GO:0005524">
    <property type="term" value="F:ATP binding"/>
    <property type="evidence" value="ECO:0007669"/>
    <property type="project" value="UniProtKB-UniRule"/>
</dbReference>
<dbReference type="InterPro" id="IPR027417">
    <property type="entry name" value="P-loop_NTPase"/>
</dbReference>
<dbReference type="FunFam" id="1.10.8.60:FF:000001">
    <property type="entry name" value="ATP-dependent zinc metalloprotease FtsH"/>
    <property type="match status" value="1"/>
</dbReference>
<dbReference type="InterPro" id="IPR003593">
    <property type="entry name" value="AAA+_ATPase"/>
</dbReference>
<dbReference type="Pfam" id="PF17862">
    <property type="entry name" value="AAA_lid_3"/>
    <property type="match status" value="1"/>
</dbReference>
<evidence type="ECO:0000256" key="6">
    <source>
        <dbReference type="ARBA" id="ARBA00022692"/>
    </source>
</evidence>
<evidence type="ECO:0000256" key="4">
    <source>
        <dbReference type="ARBA" id="ARBA00022519"/>
    </source>
</evidence>
<dbReference type="GO" id="GO:0004176">
    <property type="term" value="F:ATP-dependent peptidase activity"/>
    <property type="evidence" value="ECO:0007669"/>
    <property type="project" value="InterPro"/>
</dbReference>
<keyword evidence="9 16" id="KW-0378">Hydrolase</keyword>
<evidence type="ECO:0000256" key="8">
    <source>
        <dbReference type="ARBA" id="ARBA00022741"/>
    </source>
</evidence>
<dbReference type="InterPro" id="IPR003959">
    <property type="entry name" value="ATPase_AAA_core"/>
</dbReference>
<dbReference type="GO" id="GO:0006508">
    <property type="term" value="P:proteolysis"/>
    <property type="evidence" value="ECO:0007669"/>
    <property type="project" value="UniProtKB-KW"/>
</dbReference>
<evidence type="ECO:0000256" key="13">
    <source>
        <dbReference type="ARBA" id="ARBA00023049"/>
    </source>
</evidence>